<sequence>MAYNSWDYTCFGICYENLKGPGYTRDCKYRTEGSTFQDEMRGVAPKICTACPVGKTVAEKCLPTADRQCVCSPTFMLQEGGKFTCPAGETLVGTECKLCEKDKWKFEPGVQSCTRCSLDDSTTLSEGSTSETDCICPAGKYDNGKKKCVDIVEGMNETATGMTLANVTLERGWWRTDAESTDVRECPVAEACVGGNSAEDYCREGHNGPYCGVCGSGFFKSPLSVCKSCPKSVVEIAMTVVFVVVAISETAKVFNVDLLSLVPVGCMVGDGFNYYDFLLMTTLIIISICGLLVLAGVKNKNKRVGFFNSAIAVTYFTFPSVTTTIWAVFPCEHFDDETSNLHIDLSVDFNGGKRVLWVVYGIFMVLIFPVGVTSLYFSLVFKNRAAISQPVDVRSANQKLMLLRFLYDPYTSCFGISRSWT</sequence>
<dbReference type="SMART" id="SM01411">
    <property type="entry name" value="Ephrin_rec_like"/>
    <property type="match status" value="1"/>
</dbReference>
<evidence type="ECO:0000256" key="1">
    <source>
        <dbReference type="SAM" id="Phobius"/>
    </source>
</evidence>
<feature type="transmembrane region" description="Helical" evidence="1">
    <location>
        <begin position="233"/>
        <end position="254"/>
    </location>
</feature>
<dbReference type="OrthoDB" id="195103at2759"/>
<gene>
    <name evidence="2" type="ORF">TrLO_g197</name>
</gene>
<organism evidence="2 3">
    <name type="scientific">Triparma laevis f. longispina</name>
    <dbReference type="NCBI Taxonomy" id="1714387"/>
    <lineage>
        <taxon>Eukaryota</taxon>
        <taxon>Sar</taxon>
        <taxon>Stramenopiles</taxon>
        <taxon>Ochrophyta</taxon>
        <taxon>Bolidophyceae</taxon>
        <taxon>Parmales</taxon>
        <taxon>Triparmaceae</taxon>
        <taxon>Triparma</taxon>
    </lineage>
</organism>
<accession>A0A9W6ZFM5</accession>
<dbReference type="Proteomes" id="UP001165122">
    <property type="component" value="Unassembled WGS sequence"/>
</dbReference>
<evidence type="ECO:0000313" key="2">
    <source>
        <dbReference type="EMBL" id="GMH53519.1"/>
    </source>
</evidence>
<protein>
    <recommendedName>
        <fullName evidence="4">Tyrosine-protein kinase ephrin type A/B receptor-like domain-containing protein</fullName>
    </recommendedName>
</protein>
<evidence type="ECO:0008006" key="4">
    <source>
        <dbReference type="Google" id="ProtNLM"/>
    </source>
</evidence>
<feature type="transmembrane region" description="Helical" evidence="1">
    <location>
        <begin position="355"/>
        <end position="379"/>
    </location>
</feature>
<dbReference type="AlphaFoldDB" id="A0A9W6ZFM5"/>
<feature type="transmembrane region" description="Helical" evidence="1">
    <location>
        <begin position="274"/>
        <end position="294"/>
    </location>
</feature>
<proteinExistence type="predicted"/>
<keyword evidence="1" id="KW-0472">Membrane</keyword>
<keyword evidence="3" id="KW-1185">Reference proteome</keyword>
<reference evidence="3" key="1">
    <citation type="journal article" date="2023" name="Commun. Biol.">
        <title>Genome analysis of Parmales, the sister group of diatoms, reveals the evolutionary specialization of diatoms from phago-mixotrophs to photoautotrophs.</title>
        <authorList>
            <person name="Ban H."/>
            <person name="Sato S."/>
            <person name="Yoshikawa S."/>
            <person name="Yamada K."/>
            <person name="Nakamura Y."/>
            <person name="Ichinomiya M."/>
            <person name="Sato N."/>
            <person name="Blanc-Mathieu R."/>
            <person name="Endo H."/>
            <person name="Kuwata A."/>
            <person name="Ogata H."/>
        </authorList>
    </citation>
    <scope>NUCLEOTIDE SEQUENCE [LARGE SCALE GENOMIC DNA]</scope>
    <source>
        <strain evidence="3">NIES 3700</strain>
    </source>
</reference>
<feature type="transmembrane region" description="Helical" evidence="1">
    <location>
        <begin position="306"/>
        <end position="329"/>
    </location>
</feature>
<evidence type="ECO:0000313" key="3">
    <source>
        <dbReference type="Proteomes" id="UP001165122"/>
    </source>
</evidence>
<comment type="caution">
    <text evidence="2">The sequence shown here is derived from an EMBL/GenBank/DDBJ whole genome shotgun (WGS) entry which is preliminary data.</text>
</comment>
<dbReference type="PANTHER" id="PTHR11319:SF35">
    <property type="entry name" value="OUTER MEMBRANE PROTEIN PMPC-RELATED"/>
    <property type="match status" value="1"/>
</dbReference>
<keyword evidence="1" id="KW-1133">Transmembrane helix</keyword>
<name>A0A9W6ZFM5_9STRA</name>
<dbReference type="EMBL" id="BRXW01000425">
    <property type="protein sequence ID" value="GMH53519.1"/>
    <property type="molecule type" value="Genomic_DNA"/>
</dbReference>
<dbReference type="Gene3D" id="2.10.50.10">
    <property type="entry name" value="Tumor Necrosis Factor Receptor, subunit A, domain 2"/>
    <property type="match status" value="1"/>
</dbReference>
<keyword evidence="1" id="KW-0812">Transmembrane</keyword>
<dbReference type="PANTHER" id="PTHR11319">
    <property type="entry name" value="G PROTEIN-COUPLED RECEPTOR-RELATED"/>
    <property type="match status" value="1"/>
</dbReference>